<keyword evidence="14" id="KW-1185">Reference proteome</keyword>
<evidence type="ECO:0000313" key="14">
    <source>
        <dbReference type="Proteomes" id="UP001378592"/>
    </source>
</evidence>
<comment type="catalytic activity">
    <reaction evidence="1">
        <text>Thiol-dependent hydrolysis of ester, thioester, amide, peptide and isopeptide bonds formed by the C-terminal Gly of ubiquitin (a 76-residue protein attached to proteins as an intracellular targeting signal).</text>
        <dbReference type="EC" id="3.4.19.12"/>
    </reaction>
</comment>
<reference evidence="13 14" key="1">
    <citation type="submission" date="2024-03" db="EMBL/GenBank/DDBJ databases">
        <title>The genome assembly and annotation of the cricket Gryllus longicercus Weissman &amp; Gray.</title>
        <authorList>
            <person name="Szrajer S."/>
            <person name="Gray D."/>
            <person name="Ylla G."/>
        </authorList>
    </citation>
    <scope>NUCLEOTIDE SEQUENCE [LARGE SCALE GENOMIC DNA]</scope>
    <source>
        <strain evidence="13">DAG 2021-001</strain>
        <tissue evidence="13">Whole body minus gut</tissue>
    </source>
</reference>
<dbReference type="GO" id="GO:0004843">
    <property type="term" value="F:cysteine-type deubiquitinase activity"/>
    <property type="evidence" value="ECO:0007669"/>
    <property type="project" value="UniProtKB-EC"/>
</dbReference>
<sequence>MQSVLCIKVFGFDSCWFRSDNRIGIAMNGTIYHERQVKELCALHALNNLFQECNAFTKSELDGICYSLSPNVWINPHKSFLGLGNYDINVIMAALQRKGCEAIWFDKRKDPKCLNLINILGFILNVPSDYKLGFVLLPLRRRHWITIRQINGDYYNLDSKLESPQLIGKAPDLIAYLQEQLECKEKELFVVVSTEVEENQGWLVNSATAIDGLSVCTNSGVKDDEQDPIFNPLIKMCSIPNNVAGGSSRTIVPSAKENLQINIHDKTKSNNCEIISQHAFCNLKPVASNSIENEER</sequence>
<dbReference type="SMART" id="SM01246">
    <property type="entry name" value="Josephin"/>
    <property type="match status" value="1"/>
</dbReference>
<evidence type="ECO:0000256" key="4">
    <source>
        <dbReference type="ARBA" id="ARBA00022490"/>
    </source>
</evidence>
<dbReference type="AlphaFoldDB" id="A0AAN9V4J1"/>
<feature type="domain" description="Josephin" evidence="12">
    <location>
        <begin position="28"/>
        <end position="206"/>
    </location>
</feature>
<evidence type="ECO:0000313" key="13">
    <source>
        <dbReference type="EMBL" id="KAK7790275.1"/>
    </source>
</evidence>
<dbReference type="EMBL" id="JAZDUA010000649">
    <property type="protein sequence ID" value="KAK7790275.1"/>
    <property type="molecule type" value="Genomic_DNA"/>
</dbReference>
<evidence type="ECO:0000256" key="10">
    <source>
        <dbReference type="ARBA" id="ARBA00077222"/>
    </source>
</evidence>
<evidence type="ECO:0000256" key="8">
    <source>
        <dbReference type="ARBA" id="ARBA00058284"/>
    </source>
</evidence>
<evidence type="ECO:0000256" key="1">
    <source>
        <dbReference type="ARBA" id="ARBA00000707"/>
    </source>
</evidence>
<protein>
    <recommendedName>
        <fullName evidence="9">Josephin-2</fullName>
        <ecNumber evidence="3">3.4.19.12</ecNumber>
    </recommendedName>
    <alternativeName>
        <fullName evidence="10">Josephin domain-containing protein 2</fullName>
    </alternativeName>
</protein>
<gene>
    <name evidence="13" type="ORF">R5R35_012641</name>
</gene>
<keyword evidence="5" id="KW-0645">Protease</keyword>
<keyword evidence="6" id="KW-0833">Ubl conjugation pathway</keyword>
<comment type="subcellular location">
    <subcellularLocation>
        <location evidence="2">Cytoplasm</location>
        <location evidence="2">Cytosol</location>
    </subcellularLocation>
</comment>
<accession>A0AAN9V4J1</accession>
<evidence type="ECO:0000256" key="6">
    <source>
        <dbReference type="ARBA" id="ARBA00022786"/>
    </source>
</evidence>
<evidence type="ECO:0000256" key="3">
    <source>
        <dbReference type="ARBA" id="ARBA00012759"/>
    </source>
</evidence>
<comment type="caution">
    <text evidence="13">The sequence shown here is derived from an EMBL/GenBank/DDBJ whole genome shotgun (WGS) entry which is preliminary data.</text>
</comment>
<feature type="active site" evidence="11">
    <location>
        <position position="158"/>
    </location>
</feature>
<evidence type="ECO:0000256" key="9">
    <source>
        <dbReference type="ARBA" id="ARBA00069892"/>
    </source>
</evidence>
<keyword evidence="4" id="KW-0963">Cytoplasm</keyword>
<name>A0AAN9V4J1_9ORTH</name>
<dbReference type="GO" id="GO:0005829">
    <property type="term" value="C:cytosol"/>
    <property type="evidence" value="ECO:0007669"/>
    <property type="project" value="UniProtKB-SubCell"/>
</dbReference>
<dbReference type="InterPro" id="IPR006155">
    <property type="entry name" value="Josephin"/>
</dbReference>
<dbReference type="GO" id="GO:0016579">
    <property type="term" value="P:protein deubiquitination"/>
    <property type="evidence" value="ECO:0007669"/>
    <property type="project" value="InterPro"/>
</dbReference>
<proteinExistence type="predicted"/>
<dbReference type="PANTHER" id="PTHR13291">
    <property type="entry name" value="JOSEPHIN 1, 2"/>
    <property type="match status" value="1"/>
</dbReference>
<evidence type="ECO:0000259" key="12">
    <source>
        <dbReference type="PROSITE" id="PS50957"/>
    </source>
</evidence>
<dbReference type="Gene3D" id="3.90.70.40">
    <property type="match status" value="1"/>
</dbReference>
<evidence type="ECO:0000256" key="7">
    <source>
        <dbReference type="ARBA" id="ARBA00022801"/>
    </source>
</evidence>
<dbReference type="PROSITE" id="PS50957">
    <property type="entry name" value="JOSEPHIN"/>
    <property type="match status" value="1"/>
</dbReference>
<keyword evidence="7 11" id="KW-0378">Hydrolase</keyword>
<dbReference type="FunFam" id="3.90.70.40:FF:000003">
    <property type="entry name" value="josephin-2 isoform X1"/>
    <property type="match status" value="1"/>
</dbReference>
<dbReference type="Proteomes" id="UP001378592">
    <property type="component" value="Unassembled WGS sequence"/>
</dbReference>
<dbReference type="EC" id="3.4.19.12" evidence="3"/>
<dbReference type="Pfam" id="PF02099">
    <property type="entry name" value="Josephin"/>
    <property type="match status" value="1"/>
</dbReference>
<organism evidence="13 14">
    <name type="scientific">Gryllus longicercus</name>
    <dbReference type="NCBI Taxonomy" id="2509291"/>
    <lineage>
        <taxon>Eukaryota</taxon>
        <taxon>Metazoa</taxon>
        <taxon>Ecdysozoa</taxon>
        <taxon>Arthropoda</taxon>
        <taxon>Hexapoda</taxon>
        <taxon>Insecta</taxon>
        <taxon>Pterygota</taxon>
        <taxon>Neoptera</taxon>
        <taxon>Polyneoptera</taxon>
        <taxon>Orthoptera</taxon>
        <taxon>Ensifera</taxon>
        <taxon>Gryllidea</taxon>
        <taxon>Grylloidea</taxon>
        <taxon>Gryllidae</taxon>
        <taxon>Gryllinae</taxon>
        <taxon>Gryllus</taxon>
    </lineage>
</organism>
<feature type="active site" evidence="11">
    <location>
        <position position="41"/>
    </location>
</feature>
<evidence type="ECO:0000256" key="5">
    <source>
        <dbReference type="ARBA" id="ARBA00022670"/>
    </source>
</evidence>
<comment type="function">
    <text evidence="8">Cleaves 'Lys-63'-linked poly-ubiquitin chains, and with lesser efficiency 'Lys-48'-linked poly-ubiquitin chains (in vitro). May act as a deubiquitinating enzyme.</text>
</comment>
<feature type="active site" evidence="11">
    <location>
        <position position="143"/>
    </location>
</feature>
<dbReference type="PANTHER" id="PTHR13291:SF0">
    <property type="entry name" value="JOSEPHIN-LIKE PROTEIN"/>
    <property type="match status" value="1"/>
</dbReference>
<dbReference type="InterPro" id="IPR040053">
    <property type="entry name" value="JOSD1/2"/>
</dbReference>
<evidence type="ECO:0000256" key="2">
    <source>
        <dbReference type="ARBA" id="ARBA00004514"/>
    </source>
</evidence>
<evidence type="ECO:0000256" key="11">
    <source>
        <dbReference type="PROSITE-ProRule" id="PRU00331"/>
    </source>
</evidence>
<dbReference type="GO" id="GO:0006508">
    <property type="term" value="P:proteolysis"/>
    <property type="evidence" value="ECO:0007669"/>
    <property type="project" value="UniProtKB-KW"/>
</dbReference>